<evidence type="ECO:0000256" key="5">
    <source>
        <dbReference type="ARBA" id="ARBA00023136"/>
    </source>
</evidence>
<dbReference type="PANTHER" id="PTHR38459:SF1">
    <property type="entry name" value="PROPHAGE BACTOPRENOL-LINKED GLUCOSE TRANSLOCASE HOMOLOG"/>
    <property type="match status" value="1"/>
</dbReference>
<dbReference type="KEGG" id="xyk:GT347_07855"/>
<dbReference type="RefSeq" id="WP_160551433.1">
    <property type="nucleotide sequence ID" value="NZ_CP047650.1"/>
</dbReference>
<feature type="transmembrane region" description="Helical" evidence="6">
    <location>
        <begin position="112"/>
        <end position="130"/>
    </location>
</feature>
<comment type="subcellular location">
    <subcellularLocation>
        <location evidence="1">Membrane</location>
        <topology evidence="1">Multi-pass membrane protein</topology>
    </subcellularLocation>
</comment>
<feature type="transmembrane region" description="Helical" evidence="6">
    <location>
        <begin position="27"/>
        <end position="48"/>
    </location>
</feature>
<dbReference type="GO" id="GO:0005886">
    <property type="term" value="C:plasma membrane"/>
    <property type="evidence" value="ECO:0007669"/>
    <property type="project" value="TreeGrafter"/>
</dbReference>
<dbReference type="Proteomes" id="UP000464787">
    <property type="component" value="Chromosome"/>
</dbReference>
<keyword evidence="4 6" id="KW-1133">Transmembrane helix</keyword>
<organism evidence="8 9">
    <name type="scientific">Xylophilus rhododendri</name>
    <dbReference type="NCBI Taxonomy" id="2697032"/>
    <lineage>
        <taxon>Bacteria</taxon>
        <taxon>Pseudomonadati</taxon>
        <taxon>Pseudomonadota</taxon>
        <taxon>Betaproteobacteria</taxon>
        <taxon>Burkholderiales</taxon>
        <taxon>Xylophilus</taxon>
    </lineage>
</organism>
<name>A0A857J2E9_9BURK</name>
<evidence type="ECO:0000256" key="1">
    <source>
        <dbReference type="ARBA" id="ARBA00004141"/>
    </source>
</evidence>
<dbReference type="PANTHER" id="PTHR38459">
    <property type="entry name" value="PROPHAGE BACTOPRENOL-LINKED GLUCOSE TRANSLOCASE HOMOLOG"/>
    <property type="match status" value="1"/>
</dbReference>
<evidence type="ECO:0000259" key="7">
    <source>
        <dbReference type="Pfam" id="PF04138"/>
    </source>
</evidence>
<feature type="domain" description="GtrA/DPMS transmembrane" evidence="7">
    <location>
        <begin position="26"/>
        <end position="136"/>
    </location>
</feature>
<feature type="transmembrane region" description="Helical" evidence="6">
    <location>
        <begin position="88"/>
        <end position="106"/>
    </location>
</feature>
<keyword evidence="5 6" id="KW-0472">Membrane</keyword>
<dbReference type="GO" id="GO:0000271">
    <property type="term" value="P:polysaccharide biosynthetic process"/>
    <property type="evidence" value="ECO:0007669"/>
    <property type="project" value="InterPro"/>
</dbReference>
<evidence type="ECO:0000313" key="8">
    <source>
        <dbReference type="EMBL" id="QHI97916.1"/>
    </source>
</evidence>
<dbReference type="AlphaFoldDB" id="A0A857J2E9"/>
<sequence length="142" mass="15350">MRVEPSEKRVAWRSAAGAVSRLEFVRFLFVGVLNSAFGYGCFAALLFLGLHYALAQLLATVCGVLFNFMTTGRLVFGSASPRLLGRFVLVYGVVYGCNVAGLAMLLHFGIGAYAAGALMLVPMAVLSYLLSKFFVFTHAQTH</sequence>
<evidence type="ECO:0000256" key="6">
    <source>
        <dbReference type="SAM" id="Phobius"/>
    </source>
</evidence>
<evidence type="ECO:0000256" key="4">
    <source>
        <dbReference type="ARBA" id="ARBA00022989"/>
    </source>
</evidence>
<accession>A0A857J2E9</accession>
<dbReference type="Pfam" id="PF04138">
    <property type="entry name" value="GtrA_DPMS_TM"/>
    <property type="match status" value="1"/>
</dbReference>
<evidence type="ECO:0000256" key="3">
    <source>
        <dbReference type="ARBA" id="ARBA00022692"/>
    </source>
</evidence>
<dbReference type="InterPro" id="IPR007267">
    <property type="entry name" value="GtrA_DPMS_TM"/>
</dbReference>
<evidence type="ECO:0000256" key="2">
    <source>
        <dbReference type="ARBA" id="ARBA00009399"/>
    </source>
</evidence>
<reference evidence="8 9" key="1">
    <citation type="submission" date="2020-01" db="EMBL/GenBank/DDBJ databases">
        <title>Genome sequencing of strain KACC 21265.</title>
        <authorList>
            <person name="Heo J."/>
            <person name="Kim S.-J."/>
            <person name="Kim J.-S."/>
            <person name="Hong S.-B."/>
            <person name="Kwon S.-W."/>
        </authorList>
    </citation>
    <scope>NUCLEOTIDE SEQUENCE [LARGE SCALE GENOMIC DNA]</scope>
    <source>
        <strain evidence="8 9">KACC 21265</strain>
    </source>
</reference>
<protein>
    <submittedName>
        <fullName evidence="8">GtrA family protein</fullName>
    </submittedName>
</protein>
<evidence type="ECO:0000313" key="9">
    <source>
        <dbReference type="Proteomes" id="UP000464787"/>
    </source>
</evidence>
<feature type="transmembrane region" description="Helical" evidence="6">
    <location>
        <begin position="54"/>
        <end position="76"/>
    </location>
</feature>
<proteinExistence type="inferred from homology"/>
<comment type="similarity">
    <text evidence="2">Belongs to the GtrA family.</text>
</comment>
<keyword evidence="9" id="KW-1185">Reference proteome</keyword>
<dbReference type="EMBL" id="CP047650">
    <property type="protein sequence ID" value="QHI97916.1"/>
    <property type="molecule type" value="Genomic_DNA"/>
</dbReference>
<gene>
    <name evidence="8" type="ORF">GT347_07855</name>
</gene>
<keyword evidence="3 6" id="KW-0812">Transmembrane</keyword>
<dbReference type="InterPro" id="IPR051401">
    <property type="entry name" value="GtrA_CellWall_Glycosyl"/>
</dbReference>